<evidence type="ECO:0000313" key="2">
    <source>
        <dbReference type="Proteomes" id="UP000438196"/>
    </source>
</evidence>
<organism evidence="1 2">
    <name type="scientific">Pseudomonas spelaei</name>
    <dbReference type="NCBI Taxonomy" id="1055469"/>
    <lineage>
        <taxon>Bacteria</taxon>
        <taxon>Pseudomonadati</taxon>
        <taxon>Pseudomonadota</taxon>
        <taxon>Gammaproteobacteria</taxon>
        <taxon>Pseudomonadales</taxon>
        <taxon>Pseudomonadaceae</taxon>
        <taxon>Pseudomonas</taxon>
    </lineage>
</organism>
<gene>
    <name evidence="1" type="ORF">GNF76_28610</name>
</gene>
<accession>A0A6I3WC41</accession>
<evidence type="ECO:0000313" key="1">
    <source>
        <dbReference type="EMBL" id="MUF08300.1"/>
    </source>
</evidence>
<reference evidence="1 2" key="1">
    <citation type="submission" date="2019-11" db="EMBL/GenBank/DDBJ databases">
        <title>Pseudomonas karstica sp. nov. and Pseudomonas spelaei sp. nov. from karst caves.</title>
        <authorList>
            <person name="Zeman M."/>
        </authorList>
    </citation>
    <scope>NUCLEOTIDE SEQUENCE [LARGE SCALE GENOMIC DNA]</scope>
    <source>
        <strain evidence="1 2">CCM 7893</strain>
    </source>
</reference>
<dbReference type="Proteomes" id="UP000438196">
    <property type="component" value="Unassembled WGS sequence"/>
</dbReference>
<dbReference type="AlphaFoldDB" id="A0A6I3WC41"/>
<dbReference type="GO" id="GO:0004386">
    <property type="term" value="F:helicase activity"/>
    <property type="evidence" value="ECO:0007669"/>
    <property type="project" value="UniProtKB-KW"/>
</dbReference>
<dbReference type="EMBL" id="WNNK01000047">
    <property type="protein sequence ID" value="MUF08300.1"/>
    <property type="molecule type" value="Genomic_DNA"/>
</dbReference>
<comment type="caution">
    <text evidence="1">The sequence shown here is derived from an EMBL/GenBank/DDBJ whole genome shotgun (WGS) entry which is preliminary data.</text>
</comment>
<sequence length="97" mass="10918">MHRFVLPFTAFLKLKDIGGNVLPAYQEEFIDITMSAEQALAYQQLAGKLTQELRQALARRDTTLLGGGVLNVLLAWPDCCFRPEIVKHPRSKDTLAF</sequence>
<keyword evidence="1" id="KW-0378">Hydrolase</keyword>
<keyword evidence="1" id="KW-0067">ATP-binding</keyword>
<feature type="non-terminal residue" evidence="1">
    <location>
        <position position="97"/>
    </location>
</feature>
<proteinExistence type="predicted"/>
<name>A0A6I3WC41_9PSED</name>
<protein>
    <submittedName>
        <fullName evidence="1">DEAD/DEAH box helicase</fullName>
    </submittedName>
</protein>
<keyword evidence="1" id="KW-0347">Helicase</keyword>
<keyword evidence="2" id="KW-1185">Reference proteome</keyword>
<keyword evidence="1" id="KW-0547">Nucleotide-binding</keyword>